<organism evidence="1 2">
    <name type="scientific">Tetracentron sinense</name>
    <name type="common">Spur-leaf</name>
    <dbReference type="NCBI Taxonomy" id="13715"/>
    <lineage>
        <taxon>Eukaryota</taxon>
        <taxon>Viridiplantae</taxon>
        <taxon>Streptophyta</taxon>
        <taxon>Embryophyta</taxon>
        <taxon>Tracheophyta</taxon>
        <taxon>Spermatophyta</taxon>
        <taxon>Magnoliopsida</taxon>
        <taxon>Trochodendrales</taxon>
        <taxon>Trochodendraceae</taxon>
        <taxon>Tetracentron</taxon>
    </lineage>
</organism>
<dbReference type="GO" id="GO:0005759">
    <property type="term" value="C:mitochondrial matrix"/>
    <property type="evidence" value="ECO:0007669"/>
    <property type="project" value="InterPro"/>
</dbReference>
<dbReference type="Gene3D" id="3.10.280.10">
    <property type="entry name" value="Mitochondrial glycoprotein"/>
    <property type="match status" value="1"/>
</dbReference>
<dbReference type="PANTHER" id="PTHR10826">
    <property type="entry name" value="COMPLEMENT COMPONENT 1"/>
    <property type="match status" value="1"/>
</dbReference>
<accession>A0A834ZBR7</accession>
<protein>
    <recommendedName>
        <fullName evidence="3">Mitochondrial glycoprotein</fullName>
    </recommendedName>
</protein>
<proteinExistence type="predicted"/>
<dbReference type="Pfam" id="PF02330">
    <property type="entry name" value="MAM33"/>
    <property type="match status" value="1"/>
</dbReference>
<dbReference type="EMBL" id="JABCRI010000007">
    <property type="protein sequence ID" value="KAF8403752.1"/>
    <property type="molecule type" value="Genomic_DNA"/>
</dbReference>
<dbReference type="PANTHER" id="PTHR10826:SF1">
    <property type="entry name" value="COMPLEMENT COMPONENT 1 Q SUBCOMPONENT-BINDING PROTEIN, MITOCHONDRIAL"/>
    <property type="match status" value="1"/>
</dbReference>
<name>A0A834ZBR7_TETSI</name>
<keyword evidence="2" id="KW-1185">Reference proteome</keyword>
<dbReference type="InterPro" id="IPR036561">
    <property type="entry name" value="MAM33_sf"/>
</dbReference>
<evidence type="ECO:0000313" key="1">
    <source>
        <dbReference type="EMBL" id="KAF8403752.1"/>
    </source>
</evidence>
<dbReference type="InterPro" id="IPR003428">
    <property type="entry name" value="MAM33"/>
</dbReference>
<sequence length="201" mass="22589">MRRSINILRKSCKDLELLKALQSELKYEQSTNPFQGHQSGALGDFVLDWDAPQSQDVVLRRKCDSGEEVAVSALLGHEVLDGEGLLLPRQALMKVCIKKPGLSPVLQFDCGISSKGDDESEFAIHNAYYHRSLSCLGPSDYRGPLFSSLDPQLQDAFKEYLIARGIGEDLTNFVLLHLHRKEQGQYVNWLRKLEDMVAKNA</sequence>
<reference evidence="1 2" key="1">
    <citation type="submission" date="2020-04" db="EMBL/GenBank/DDBJ databases">
        <title>Plant Genome Project.</title>
        <authorList>
            <person name="Zhang R.-G."/>
        </authorList>
    </citation>
    <scope>NUCLEOTIDE SEQUENCE [LARGE SCALE GENOMIC DNA]</scope>
    <source>
        <strain evidence="1">YNK0</strain>
        <tissue evidence="1">Leaf</tissue>
    </source>
</reference>
<dbReference type="Proteomes" id="UP000655225">
    <property type="component" value="Unassembled WGS sequence"/>
</dbReference>
<dbReference type="OrthoDB" id="278212at2759"/>
<dbReference type="AlphaFoldDB" id="A0A834ZBR7"/>
<gene>
    <name evidence="1" type="ORF">HHK36_011856</name>
</gene>
<dbReference type="OMA" id="ALMKVCI"/>
<dbReference type="FunFam" id="3.10.280.10:FF:000006">
    <property type="entry name" value="Mitochondrial glycoprotein, expressed"/>
    <property type="match status" value="1"/>
</dbReference>
<dbReference type="SUPFAM" id="SSF54529">
    <property type="entry name" value="Mitochondrial glycoprotein MAM33-like"/>
    <property type="match status" value="1"/>
</dbReference>
<comment type="caution">
    <text evidence="1">The sequence shown here is derived from an EMBL/GenBank/DDBJ whole genome shotgun (WGS) entry which is preliminary data.</text>
</comment>
<evidence type="ECO:0008006" key="3">
    <source>
        <dbReference type="Google" id="ProtNLM"/>
    </source>
</evidence>
<evidence type="ECO:0000313" key="2">
    <source>
        <dbReference type="Proteomes" id="UP000655225"/>
    </source>
</evidence>